<keyword evidence="2" id="KW-1185">Reference proteome</keyword>
<gene>
    <name evidence="1" type="ORF">HF324_18570</name>
</gene>
<reference evidence="2" key="1">
    <citation type="submission" date="2020-04" db="EMBL/GenBank/DDBJ databases">
        <authorList>
            <person name="Kittiwongwattana C."/>
        </authorList>
    </citation>
    <scope>NUCLEOTIDE SEQUENCE [LARGE SCALE GENOMIC DNA]</scope>
    <source>
        <strain evidence="2">1303</strain>
    </source>
</reference>
<organism evidence="1 2">
    <name type="scientific">Chitinophaga oryzae</name>
    <dbReference type="NCBI Taxonomy" id="2725414"/>
    <lineage>
        <taxon>Bacteria</taxon>
        <taxon>Pseudomonadati</taxon>
        <taxon>Bacteroidota</taxon>
        <taxon>Chitinophagia</taxon>
        <taxon>Chitinophagales</taxon>
        <taxon>Chitinophagaceae</taxon>
        <taxon>Chitinophaga</taxon>
    </lineage>
</organism>
<protein>
    <recommendedName>
        <fullName evidence="3">HTH psq-type domain-containing protein</fullName>
    </recommendedName>
</protein>
<evidence type="ECO:0000313" key="2">
    <source>
        <dbReference type="Proteomes" id="UP000503144"/>
    </source>
</evidence>
<evidence type="ECO:0008006" key="3">
    <source>
        <dbReference type="Google" id="ProtNLM"/>
    </source>
</evidence>
<reference evidence="1 2" key="2">
    <citation type="submission" date="2020-09" db="EMBL/GenBank/DDBJ databases">
        <authorList>
            <person name="Kittiwongwattana C."/>
        </authorList>
    </citation>
    <scope>NUCLEOTIDE SEQUENCE [LARGE SCALE GENOMIC DNA]</scope>
    <source>
        <strain evidence="1 2">1303</strain>
    </source>
</reference>
<sequence>MERTNTEWATAEQMTQFKTAYKHVNITAVAKKYGTTRHKVYKFLSGKLQKVTHVAPVMLALSDAVAEYQRACKTIQEATQQ</sequence>
<evidence type="ECO:0000313" key="1">
    <source>
        <dbReference type="EMBL" id="QJB39753.1"/>
    </source>
</evidence>
<dbReference type="EMBL" id="CP051204">
    <property type="protein sequence ID" value="QJB39753.1"/>
    <property type="molecule type" value="Genomic_DNA"/>
</dbReference>
<dbReference type="Proteomes" id="UP000503144">
    <property type="component" value="Chromosome"/>
</dbReference>
<dbReference type="RefSeq" id="WP_168861351.1">
    <property type="nucleotide sequence ID" value="NZ_CP051204.2"/>
</dbReference>
<accession>A0ABX6LJ05</accession>
<proteinExistence type="predicted"/>
<name>A0ABX6LJ05_9BACT</name>